<feature type="compositionally biased region" description="Basic and acidic residues" evidence="2">
    <location>
        <begin position="138"/>
        <end position="151"/>
    </location>
</feature>
<feature type="compositionally biased region" description="Gly residues" evidence="2">
    <location>
        <begin position="341"/>
        <end position="352"/>
    </location>
</feature>
<evidence type="ECO:0000256" key="1">
    <source>
        <dbReference type="SAM" id="Coils"/>
    </source>
</evidence>
<feature type="compositionally biased region" description="Basic and acidic residues" evidence="2">
    <location>
        <begin position="261"/>
        <end position="276"/>
    </location>
</feature>
<reference evidence="3" key="1">
    <citation type="journal article" date="2021" name="IMA Fungus">
        <title>Genomic characterization of three marine fungi, including Emericellopsis atlantica sp. nov. with signatures of a generalist lifestyle and marine biomass degradation.</title>
        <authorList>
            <person name="Hagestad O.C."/>
            <person name="Hou L."/>
            <person name="Andersen J.H."/>
            <person name="Hansen E.H."/>
            <person name="Altermark B."/>
            <person name="Li C."/>
            <person name="Kuhnert E."/>
            <person name="Cox R.J."/>
            <person name="Crous P.W."/>
            <person name="Spatafora J.W."/>
            <person name="Lail K."/>
            <person name="Amirebrahimi M."/>
            <person name="Lipzen A."/>
            <person name="Pangilinan J."/>
            <person name="Andreopoulos W."/>
            <person name="Hayes R.D."/>
            <person name="Ng V."/>
            <person name="Grigoriev I.V."/>
            <person name="Jackson S.A."/>
            <person name="Sutton T.D.S."/>
            <person name="Dobson A.D.W."/>
            <person name="Rama T."/>
        </authorList>
    </citation>
    <scope>NUCLEOTIDE SEQUENCE</scope>
    <source>
        <strain evidence="3">TRa018bII</strain>
    </source>
</reference>
<name>A0A9P7YNA3_9HELO</name>
<feature type="compositionally biased region" description="Low complexity" evidence="2">
    <location>
        <begin position="117"/>
        <end position="134"/>
    </location>
</feature>
<feature type="compositionally biased region" description="Basic and acidic residues" evidence="2">
    <location>
        <begin position="84"/>
        <end position="112"/>
    </location>
</feature>
<dbReference type="OrthoDB" id="5424692at2759"/>
<feature type="compositionally biased region" description="Pro residues" evidence="2">
    <location>
        <begin position="387"/>
        <end position="397"/>
    </location>
</feature>
<dbReference type="EMBL" id="MU251414">
    <property type="protein sequence ID" value="KAG9236148.1"/>
    <property type="molecule type" value="Genomic_DNA"/>
</dbReference>
<accession>A0A9P7YNA3</accession>
<feature type="compositionally biased region" description="Polar residues" evidence="2">
    <location>
        <begin position="428"/>
        <end position="439"/>
    </location>
</feature>
<feature type="compositionally biased region" description="Low complexity" evidence="2">
    <location>
        <begin position="210"/>
        <end position="229"/>
    </location>
</feature>
<keyword evidence="1" id="KW-0175">Coiled coil</keyword>
<feature type="compositionally biased region" description="Basic and acidic residues" evidence="2">
    <location>
        <begin position="20"/>
        <end position="30"/>
    </location>
</feature>
<comment type="caution">
    <text evidence="3">The sequence shown here is derived from an EMBL/GenBank/DDBJ whole genome shotgun (WGS) entry which is preliminary data.</text>
</comment>
<feature type="region of interest" description="Disordered" evidence="2">
    <location>
        <begin position="1"/>
        <end position="470"/>
    </location>
</feature>
<feature type="coiled-coil region" evidence="1">
    <location>
        <begin position="472"/>
        <end position="510"/>
    </location>
</feature>
<gene>
    <name evidence="3" type="ORF">BJ875DRAFT_241496</name>
</gene>
<sequence length="541" mass="59708">MGNGESYRPAARPRSPPRADTYRTDRDRARTPPASDSWHPNSRNRSPRRRSRSPMRRDRSPLRDNWRARARSPRARSPSRRFSPRRDDDRRARSPPRRDERRRTRSPFDRSRPPRNRSPISRRSPPTGPRGTFRPRSRSPDRRDDRRDRTNNRPSSSNWRRPRSPSPQARDSERSSGRTSESTSRRSSPHVHPDRLPLTQAASRDSRANSPPIQRARSPPQRARSPPSSNYRERESARSTPGQRSPRPQRARSPPTQQLAYRDRETTRALPRERSPVRSLAKSPPRGPASFRAPTGPSSGRNFTAPAQSPSAPLSVSAHSKHEHAAPSFPPSGPRGFVGSTRGGGFMRGGRGSFVSEKPSRPEPWGSAPPIRTVPEASPHGSTPATRPTPTPSPSLPSGPSVASIPTGPAAGIPTGPRAGVPTRPLLQHSSSTYSSRTAANIAAGPRPHPAMANLPQIIPNGRFDPTASGVSSDLAARLKKREEEAEILREELNAKQEKLRQSLKGWDKLSRDSASMGLKSELSERHVRMLAGEGVGGAAF</sequence>
<dbReference type="Proteomes" id="UP000824998">
    <property type="component" value="Unassembled WGS sequence"/>
</dbReference>
<feature type="compositionally biased region" description="Basic and acidic residues" evidence="2">
    <location>
        <begin position="55"/>
        <end position="67"/>
    </location>
</feature>
<feature type="compositionally biased region" description="Low complexity" evidence="2">
    <location>
        <begin position="177"/>
        <end position="186"/>
    </location>
</feature>
<keyword evidence="4" id="KW-1185">Reference proteome</keyword>
<feature type="compositionally biased region" description="Low complexity" evidence="2">
    <location>
        <begin position="398"/>
        <end position="420"/>
    </location>
</feature>
<evidence type="ECO:0000313" key="3">
    <source>
        <dbReference type="EMBL" id="KAG9236148.1"/>
    </source>
</evidence>
<protein>
    <submittedName>
        <fullName evidence="3">Uncharacterized protein</fullName>
    </submittedName>
</protein>
<evidence type="ECO:0000313" key="4">
    <source>
        <dbReference type="Proteomes" id="UP000824998"/>
    </source>
</evidence>
<feature type="compositionally biased region" description="Basic residues" evidence="2">
    <location>
        <begin position="45"/>
        <end position="54"/>
    </location>
</feature>
<proteinExistence type="predicted"/>
<feature type="compositionally biased region" description="Polar residues" evidence="2">
    <location>
        <begin position="296"/>
        <end position="318"/>
    </location>
</feature>
<organism evidence="3 4">
    <name type="scientific">Amylocarpus encephaloides</name>
    <dbReference type="NCBI Taxonomy" id="45428"/>
    <lineage>
        <taxon>Eukaryota</taxon>
        <taxon>Fungi</taxon>
        <taxon>Dikarya</taxon>
        <taxon>Ascomycota</taxon>
        <taxon>Pezizomycotina</taxon>
        <taxon>Leotiomycetes</taxon>
        <taxon>Helotiales</taxon>
        <taxon>Helotiales incertae sedis</taxon>
        <taxon>Amylocarpus</taxon>
    </lineage>
</organism>
<feature type="compositionally biased region" description="Low complexity" evidence="2">
    <location>
        <begin position="243"/>
        <end position="258"/>
    </location>
</feature>
<evidence type="ECO:0000256" key="2">
    <source>
        <dbReference type="SAM" id="MobiDB-lite"/>
    </source>
</evidence>
<feature type="compositionally biased region" description="Basic residues" evidence="2">
    <location>
        <begin position="68"/>
        <end position="83"/>
    </location>
</feature>
<dbReference type="AlphaFoldDB" id="A0A9P7YNA3"/>